<dbReference type="GO" id="GO:0016036">
    <property type="term" value="P:cellular response to phosphate starvation"/>
    <property type="evidence" value="ECO:0007669"/>
    <property type="project" value="TreeGrafter"/>
</dbReference>
<evidence type="ECO:0000256" key="1">
    <source>
        <dbReference type="ARBA" id="ARBA00000085"/>
    </source>
</evidence>
<dbReference type="GO" id="GO:0004721">
    <property type="term" value="F:phosphoprotein phosphatase activity"/>
    <property type="evidence" value="ECO:0007669"/>
    <property type="project" value="TreeGrafter"/>
</dbReference>
<dbReference type="InterPro" id="IPR005467">
    <property type="entry name" value="His_kinase_dom"/>
</dbReference>
<dbReference type="InterPro" id="IPR036890">
    <property type="entry name" value="HATPase_C_sf"/>
</dbReference>
<dbReference type="EMBL" id="JAAGRN010000009">
    <property type="protein sequence ID" value="NDY84044.1"/>
    <property type="molecule type" value="Genomic_DNA"/>
</dbReference>
<dbReference type="CDD" id="cd00075">
    <property type="entry name" value="HATPase"/>
    <property type="match status" value="1"/>
</dbReference>
<dbReference type="SUPFAM" id="SSF47384">
    <property type="entry name" value="Homodimeric domain of signal transducing histidine kinase"/>
    <property type="match status" value="1"/>
</dbReference>
<reference evidence="12" key="1">
    <citation type="submission" date="2020-02" db="EMBL/GenBank/DDBJ databases">
        <authorList>
            <person name="Chen W.-M."/>
        </authorList>
    </citation>
    <scope>NUCLEOTIDE SEQUENCE</scope>
    <source>
        <strain evidence="12">NBD-18</strain>
    </source>
</reference>
<dbReference type="EC" id="2.7.13.3" evidence="3"/>
<gene>
    <name evidence="12" type="ORF">G3I67_12465</name>
</gene>
<dbReference type="SMART" id="SM00387">
    <property type="entry name" value="HATPase_c"/>
    <property type="match status" value="1"/>
</dbReference>
<feature type="transmembrane region" description="Helical" evidence="10">
    <location>
        <begin position="39"/>
        <end position="55"/>
    </location>
</feature>
<accession>A0A6B2R2Z0</accession>
<feature type="transmembrane region" description="Helical" evidence="10">
    <location>
        <begin position="415"/>
        <end position="438"/>
    </location>
</feature>
<keyword evidence="7" id="KW-0418">Kinase</keyword>
<dbReference type="AlphaFoldDB" id="A0A6B2R2Z0"/>
<dbReference type="InterPro" id="IPR050351">
    <property type="entry name" value="BphY/WalK/GraS-like"/>
</dbReference>
<protein>
    <recommendedName>
        <fullName evidence="3">histidine kinase</fullName>
        <ecNumber evidence="3">2.7.13.3</ecNumber>
    </recommendedName>
</protein>
<dbReference type="RefSeq" id="WP_163655859.1">
    <property type="nucleotide sequence ID" value="NZ_JAAGRN010000009.1"/>
</dbReference>
<comment type="subcellular location">
    <subcellularLocation>
        <location evidence="2">Cell membrane</location>
        <topology evidence="2">Multi-pass membrane protein</topology>
    </subcellularLocation>
</comment>
<keyword evidence="5" id="KW-0808">Transferase</keyword>
<evidence type="ECO:0000256" key="2">
    <source>
        <dbReference type="ARBA" id="ARBA00004651"/>
    </source>
</evidence>
<evidence type="ECO:0000256" key="9">
    <source>
        <dbReference type="ARBA" id="ARBA00023136"/>
    </source>
</evidence>
<feature type="transmembrane region" description="Helical" evidence="10">
    <location>
        <begin position="152"/>
        <end position="173"/>
    </location>
</feature>
<organism evidence="12">
    <name type="scientific">Sheuella amnicola</name>
    <dbReference type="NCBI Taxonomy" id="2707330"/>
    <lineage>
        <taxon>Bacteria</taxon>
        <taxon>Pseudomonadati</taxon>
        <taxon>Pseudomonadota</taxon>
        <taxon>Betaproteobacteria</taxon>
        <taxon>Burkholderiales</taxon>
        <taxon>Alcaligenaceae</taxon>
        <taxon>Sheuella</taxon>
    </lineage>
</organism>
<sequence>MNFSTLNLYLIASGMSLGLFAVIFIYAKFQTNSNIIRSFGYSVLSLGTGFFISGFGHALPIWATLIGTNIILTISSAFFHRGLYKFLYNKRPSHFCWILAIGTAPGFWYWGIVDPNGPFRSALFSFAVAVINGLNTQLLFRIAKNNFKNFAAWILFLLFATATVWMLVRGIYMLQLDTAPSIRASNPTDWKSLLGYIILVSLMTVCVMWMESTLRDGYQQTFFQKNKENFKFIQHYGQKVLLLWSCVSVMIFGIVCLLGISYGNFYEVERNRWLNSTEIINESFVITTNQITNSIIFDKNNNKSVASSAESKITDVFTHFYRGIAELENISVVLIDKTNRSIKAIAPDNVKNIDLKLIEPLWAALNNASQGLFESIDSDTGLKQLFAYTSIDNTSLVIMTSLSNQGLSNTVHLRMFWFAIVSIVIVLFTVFMALLLTAEIKRREDQMQFMAMLNHELKTPMSVIRIATDTNTFPDKLKIAISRAIDDMSSVIDRCMQSDKLQHGNIKLSLSYLSIDEIIDTGIMNSSAPTRIEADVEKKLTVKTDIQLLNVILSNLIENALKYSPANEKIKMTAQQFPKNGSLGVLINVSNSPGTSGIPNSKRVFEKFYRDAHSQSKTGSGLGLFIAKGFSKKIKGDLRMHATNHLITFELWIPL</sequence>
<feature type="transmembrane region" description="Helical" evidence="10">
    <location>
        <begin position="6"/>
        <end position="27"/>
    </location>
</feature>
<keyword evidence="8 10" id="KW-1133">Transmembrane helix</keyword>
<name>A0A6B2R2Z0_9BURK</name>
<dbReference type="SUPFAM" id="SSF55874">
    <property type="entry name" value="ATPase domain of HSP90 chaperone/DNA topoisomerase II/histidine kinase"/>
    <property type="match status" value="1"/>
</dbReference>
<keyword evidence="4" id="KW-1003">Cell membrane</keyword>
<feature type="transmembrane region" description="Helical" evidence="10">
    <location>
        <begin position="61"/>
        <end position="83"/>
    </location>
</feature>
<evidence type="ECO:0000256" key="3">
    <source>
        <dbReference type="ARBA" id="ARBA00012438"/>
    </source>
</evidence>
<feature type="transmembrane region" description="Helical" evidence="10">
    <location>
        <begin position="119"/>
        <end position="140"/>
    </location>
</feature>
<dbReference type="Pfam" id="PF02518">
    <property type="entry name" value="HATPase_c"/>
    <property type="match status" value="1"/>
</dbReference>
<dbReference type="CDD" id="cd00082">
    <property type="entry name" value="HisKA"/>
    <property type="match status" value="1"/>
</dbReference>
<evidence type="ECO:0000256" key="7">
    <source>
        <dbReference type="ARBA" id="ARBA00022777"/>
    </source>
</evidence>
<dbReference type="GO" id="GO:0000155">
    <property type="term" value="F:phosphorelay sensor kinase activity"/>
    <property type="evidence" value="ECO:0007669"/>
    <property type="project" value="InterPro"/>
</dbReference>
<dbReference type="InterPro" id="IPR003661">
    <property type="entry name" value="HisK_dim/P_dom"/>
</dbReference>
<evidence type="ECO:0000256" key="5">
    <source>
        <dbReference type="ARBA" id="ARBA00022679"/>
    </source>
</evidence>
<dbReference type="GO" id="GO:0005886">
    <property type="term" value="C:plasma membrane"/>
    <property type="evidence" value="ECO:0007669"/>
    <property type="project" value="UniProtKB-SubCell"/>
</dbReference>
<evidence type="ECO:0000259" key="11">
    <source>
        <dbReference type="PROSITE" id="PS50109"/>
    </source>
</evidence>
<feature type="domain" description="Histidine kinase" evidence="11">
    <location>
        <begin position="452"/>
        <end position="655"/>
    </location>
</feature>
<dbReference type="PANTHER" id="PTHR45453">
    <property type="entry name" value="PHOSPHATE REGULON SENSOR PROTEIN PHOR"/>
    <property type="match status" value="1"/>
</dbReference>
<evidence type="ECO:0000313" key="12">
    <source>
        <dbReference type="EMBL" id="NDY84044.1"/>
    </source>
</evidence>
<evidence type="ECO:0000256" key="4">
    <source>
        <dbReference type="ARBA" id="ARBA00022475"/>
    </source>
</evidence>
<dbReference type="Gene3D" id="1.10.287.130">
    <property type="match status" value="1"/>
</dbReference>
<keyword evidence="9 10" id="KW-0472">Membrane</keyword>
<comment type="caution">
    <text evidence="12">The sequence shown here is derived from an EMBL/GenBank/DDBJ whole genome shotgun (WGS) entry which is preliminary data.</text>
</comment>
<keyword evidence="6 10" id="KW-0812">Transmembrane</keyword>
<comment type="catalytic activity">
    <reaction evidence="1">
        <text>ATP + protein L-histidine = ADP + protein N-phospho-L-histidine.</text>
        <dbReference type="EC" id="2.7.13.3"/>
    </reaction>
</comment>
<feature type="transmembrane region" description="Helical" evidence="10">
    <location>
        <begin position="240"/>
        <end position="262"/>
    </location>
</feature>
<evidence type="ECO:0000256" key="6">
    <source>
        <dbReference type="ARBA" id="ARBA00022692"/>
    </source>
</evidence>
<evidence type="ECO:0000256" key="8">
    <source>
        <dbReference type="ARBA" id="ARBA00022989"/>
    </source>
</evidence>
<evidence type="ECO:0000256" key="10">
    <source>
        <dbReference type="SAM" id="Phobius"/>
    </source>
</evidence>
<feature type="transmembrane region" description="Helical" evidence="10">
    <location>
        <begin position="193"/>
        <end position="210"/>
    </location>
</feature>
<dbReference type="PROSITE" id="PS50109">
    <property type="entry name" value="HIS_KIN"/>
    <property type="match status" value="1"/>
</dbReference>
<dbReference type="Gene3D" id="3.30.565.10">
    <property type="entry name" value="Histidine kinase-like ATPase, C-terminal domain"/>
    <property type="match status" value="1"/>
</dbReference>
<dbReference type="InterPro" id="IPR036097">
    <property type="entry name" value="HisK_dim/P_sf"/>
</dbReference>
<dbReference type="PANTHER" id="PTHR45453:SF2">
    <property type="entry name" value="HISTIDINE KINASE"/>
    <property type="match status" value="1"/>
</dbReference>
<proteinExistence type="predicted"/>
<dbReference type="InterPro" id="IPR003594">
    <property type="entry name" value="HATPase_dom"/>
</dbReference>
<feature type="transmembrane region" description="Helical" evidence="10">
    <location>
        <begin position="95"/>
        <end position="113"/>
    </location>
</feature>